<comment type="caution">
    <text evidence="2">The sequence shown here is derived from an EMBL/GenBank/DDBJ whole genome shotgun (WGS) entry which is preliminary data.</text>
</comment>
<dbReference type="InterPro" id="IPR029044">
    <property type="entry name" value="Nucleotide-diphossugar_trans"/>
</dbReference>
<reference evidence="2" key="1">
    <citation type="submission" date="2020-04" db="EMBL/GenBank/DDBJ databases">
        <title>Deep metagenomics examines the oral microbiome during advanced dental caries in children, revealing novel taxa and co-occurrences with host molecules.</title>
        <authorList>
            <person name="Baker J.L."/>
            <person name="Morton J.T."/>
            <person name="Dinis M."/>
            <person name="Alvarez R."/>
            <person name="Tran N.C."/>
            <person name="Knight R."/>
            <person name="Edlund A."/>
        </authorList>
    </citation>
    <scope>NUCLEOTIDE SEQUENCE</scope>
    <source>
        <strain evidence="2">JCVI_38_bin.19</strain>
    </source>
</reference>
<dbReference type="CDD" id="cd04179">
    <property type="entry name" value="DPM_DPG-synthase_like"/>
    <property type="match status" value="1"/>
</dbReference>
<dbReference type="Gene3D" id="3.90.550.10">
    <property type="entry name" value="Spore Coat Polysaccharide Biosynthesis Protein SpsA, Chain A"/>
    <property type="match status" value="1"/>
</dbReference>
<organism evidence="2 3">
    <name type="scientific">Oribacterium sinus</name>
    <dbReference type="NCBI Taxonomy" id="237576"/>
    <lineage>
        <taxon>Bacteria</taxon>
        <taxon>Bacillati</taxon>
        <taxon>Bacillota</taxon>
        <taxon>Clostridia</taxon>
        <taxon>Lachnospirales</taxon>
        <taxon>Lachnospiraceae</taxon>
        <taxon>Oribacterium</taxon>
    </lineage>
</organism>
<dbReference type="Pfam" id="PF00535">
    <property type="entry name" value="Glycos_transf_2"/>
    <property type="match status" value="1"/>
</dbReference>
<dbReference type="AlphaFoldDB" id="A0A930DIL6"/>
<sequence>MLEEKKLLWIIPAYNEAKSLDAVVEDILSVDPKADYIIVSDGSTDGTVELCQKKGYSYLALPENLGLTACFQTGMRYADQRGYAYALQFDGDGQHRAEDVEALLEEAENGVDIVCGSRFLQKKKGGSLRDFGSSLISLAILLRTGTKLTDPTCGLRIYGREAILRFSRERNFSPEPDTLAHLLLAGMTVSEVPVKIRERREGESYLKPWNAAKYMTRVLLSILFFGNTKI</sequence>
<evidence type="ECO:0000313" key="2">
    <source>
        <dbReference type="EMBL" id="MBF1272407.1"/>
    </source>
</evidence>
<dbReference type="InterPro" id="IPR001173">
    <property type="entry name" value="Glyco_trans_2-like"/>
</dbReference>
<dbReference type="RefSeq" id="WP_304070515.1">
    <property type="nucleotide sequence ID" value="NZ_JABZRA010000028.1"/>
</dbReference>
<dbReference type="SUPFAM" id="SSF53448">
    <property type="entry name" value="Nucleotide-diphospho-sugar transferases"/>
    <property type="match status" value="1"/>
</dbReference>
<feature type="domain" description="Glycosyltransferase 2-like" evidence="1">
    <location>
        <begin position="9"/>
        <end position="163"/>
    </location>
</feature>
<dbReference type="Proteomes" id="UP000775770">
    <property type="component" value="Unassembled WGS sequence"/>
</dbReference>
<dbReference type="PANTHER" id="PTHR48090">
    <property type="entry name" value="UNDECAPRENYL-PHOSPHATE 4-DEOXY-4-FORMAMIDO-L-ARABINOSE TRANSFERASE-RELATED"/>
    <property type="match status" value="1"/>
</dbReference>
<evidence type="ECO:0000259" key="1">
    <source>
        <dbReference type="Pfam" id="PF00535"/>
    </source>
</evidence>
<protein>
    <submittedName>
        <fullName evidence="2">Glycosyltransferase family 2 protein</fullName>
    </submittedName>
</protein>
<name>A0A930DIL6_9FIRM</name>
<gene>
    <name evidence="2" type="ORF">HXM90_03130</name>
</gene>
<evidence type="ECO:0000313" key="3">
    <source>
        <dbReference type="Proteomes" id="UP000775770"/>
    </source>
</evidence>
<dbReference type="EMBL" id="JABZRA010000028">
    <property type="protein sequence ID" value="MBF1272407.1"/>
    <property type="molecule type" value="Genomic_DNA"/>
</dbReference>
<proteinExistence type="predicted"/>
<dbReference type="InterPro" id="IPR050256">
    <property type="entry name" value="Glycosyltransferase_2"/>
</dbReference>
<dbReference type="PANTHER" id="PTHR48090:SF7">
    <property type="entry name" value="RFBJ PROTEIN"/>
    <property type="match status" value="1"/>
</dbReference>
<accession>A0A930DIL6</accession>